<dbReference type="Proteomes" id="UP000305067">
    <property type="component" value="Unassembled WGS sequence"/>
</dbReference>
<dbReference type="PANTHER" id="PTHR13393">
    <property type="entry name" value="SAM-DEPENDENT METHYLTRANSFERASE"/>
    <property type="match status" value="1"/>
</dbReference>
<evidence type="ECO:0000256" key="7">
    <source>
        <dbReference type="SAM" id="MobiDB-lite"/>
    </source>
</evidence>
<dbReference type="OrthoDB" id="514248at2759"/>
<evidence type="ECO:0008006" key="10">
    <source>
        <dbReference type="Google" id="ProtNLM"/>
    </source>
</evidence>
<comment type="similarity">
    <text evidence="1 5">Belongs to the methyltransferase superfamily. METTL16/RlmF family.</text>
</comment>
<proteinExistence type="inferred from homology"/>
<feature type="compositionally biased region" description="Polar residues" evidence="7">
    <location>
        <begin position="392"/>
        <end position="409"/>
    </location>
</feature>
<keyword evidence="2 5" id="KW-0489">Methyltransferase</keyword>
<dbReference type="InterPro" id="IPR029063">
    <property type="entry name" value="SAM-dependent_MTases_sf"/>
</dbReference>
<evidence type="ECO:0000256" key="4">
    <source>
        <dbReference type="ARBA" id="ARBA00022691"/>
    </source>
</evidence>
<protein>
    <recommendedName>
        <fullName evidence="10">S-adenosyl-L-methionine dependent methyltransferase</fullName>
    </recommendedName>
</protein>
<name>A0A5C3QH26_9AGAR</name>
<dbReference type="GO" id="GO:0008168">
    <property type="term" value="F:methyltransferase activity"/>
    <property type="evidence" value="ECO:0007669"/>
    <property type="project" value="UniProtKB-KW"/>
</dbReference>
<feature type="binding site" evidence="6">
    <location>
        <position position="180"/>
    </location>
    <ligand>
        <name>S-adenosyl-L-methionine</name>
        <dbReference type="ChEBI" id="CHEBI:59789"/>
    </ligand>
</feature>
<feature type="region of interest" description="Disordered" evidence="7">
    <location>
        <begin position="390"/>
        <end position="409"/>
    </location>
</feature>
<dbReference type="InterPro" id="IPR010286">
    <property type="entry name" value="METTL16/RlmF"/>
</dbReference>
<dbReference type="Pfam" id="PF05971">
    <property type="entry name" value="Methyltransf_10"/>
    <property type="match status" value="1"/>
</dbReference>
<dbReference type="GO" id="GO:0005634">
    <property type="term" value="C:nucleus"/>
    <property type="evidence" value="ECO:0007669"/>
    <property type="project" value="TreeGrafter"/>
</dbReference>
<keyword evidence="4 6" id="KW-0949">S-adenosyl-L-methionine</keyword>
<evidence type="ECO:0000313" key="9">
    <source>
        <dbReference type="Proteomes" id="UP000305067"/>
    </source>
</evidence>
<feature type="binding site" evidence="6">
    <location>
        <position position="105"/>
    </location>
    <ligand>
        <name>S-adenosyl-L-methionine</name>
        <dbReference type="ChEBI" id="CHEBI:59789"/>
    </ligand>
</feature>
<accession>A0A5C3QH26</accession>
<gene>
    <name evidence="8" type="ORF">BDV98DRAFT_606010</name>
</gene>
<evidence type="ECO:0000256" key="6">
    <source>
        <dbReference type="PIRSR" id="PIRSR037350-1"/>
    </source>
</evidence>
<dbReference type="Gene3D" id="3.40.50.150">
    <property type="entry name" value="Vaccinia Virus protein VP39"/>
    <property type="match status" value="1"/>
</dbReference>
<dbReference type="PANTHER" id="PTHR13393:SF0">
    <property type="entry name" value="RNA N6-ADENOSINE-METHYLTRANSFERASE METTL16"/>
    <property type="match status" value="1"/>
</dbReference>
<dbReference type="SUPFAM" id="SSF53335">
    <property type="entry name" value="S-adenosyl-L-methionine-dependent methyltransferases"/>
    <property type="match status" value="1"/>
</dbReference>
<feature type="binding site" evidence="6">
    <location>
        <position position="75"/>
    </location>
    <ligand>
        <name>S-adenosyl-L-methionine</name>
        <dbReference type="ChEBI" id="CHEBI:59789"/>
    </ligand>
</feature>
<evidence type="ECO:0000256" key="3">
    <source>
        <dbReference type="ARBA" id="ARBA00022679"/>
    </source>
</evidence>
<organism evidence="8 9">
    <name type="scientific">Pterulicium gracile</name>
    <dbReference type="NCBI Taxonomy" id="1884261"/>
    <lineage>
        <taxon>Eukaryota</taxon>
        <taxon>Fungi</taxon>
        <taxon>Dikarya</taxon>
        <taxon>Basidiomycota</taxon>
        <taxon>Agaricomycotina</taxon>
        <taxon>Agaricomycetes</taxon>
        <taxon>Agaricomycetidae</taxon>
        <taxon>Agaricales</taxon>
        <taxon>Pleurotineae</taxon>
        <taxon>Pterulaceae</taxon>
        <taxon>Pterulicium</taxon>
    </lineage>
</organism>
<dbReference type="AlphaFoldDB" id="A0A5C3QH26"/>
<keyword evidence="9" id="KW-1185">Reference proteome</keyword>
<evidence type="ECO:0000256" key="5">
    <source>
        <dbReference type="PIRNR" id="PIRNR037350"/>
    </source>
</evidence>
<evidence type="ECO:0000313" key="8">
    <source>
        <dbReference type="EMBL" id="TFK99478.1"/>
    </source>
</evidence>
<keyword evidence="3 5" id="KW-0808">Transferase</keyword>
<dbReference type="EMBL" id="ML178833">
    <property type="protein sequence ID" value="TFK99478.1"/>
    <property type="molecule type" value="Genomic_DNA"/>
</dbReference>
<feature type="binding site" evidence="6">
    <location>
        <position position="129"/>
    </location>
    <ligand>
        <name>S-adenosyl-L-methionine</name>
        <dbReference type="ChEBI" id="CHEBI:59789"/>
    </ligand>
</feature>
<dbReference type="PIRSF" id="PIRSF037350">
    <property type="entry name" value="Mtase_ZK1128_prd"/>
    <property type="match status" value="1"/>
</dbReference>
<evidence type="ECO:0000256" key="1">
    <source>
        <dbReference type="ARBA" id="ARBA00005878"/>
    </source>
</evidence>
<dbReference type="GO" id="GO:0070475">
    <property type="term" value="P:rRNA base methylation"/>
    <property type="evidence" value="ECO:0007669"/>
    <property type="project" value="TreeGrafter"/>
</dbReference>
<dbReference type="InterPro" id="IPR017182">
    <property type="entry name" value="METTL16/PsiM"/>
</dbReference>
<reference evidence="8 9" key="1">
    <citation type="journal article" date="2019" name="Nat. Ecol. Evol.">
        <title>Megaphylogeny resolves global patterns of mushroom evolution.</title>
        <authorList>
            <person name="Varga T."/>
            <person name="Krizsan K."/>
            <person name="Foldi C."/>
            <person name="Dima B."/>
            <person name="Sanchez-Garcia M."/>
            <person name="Sanchez-Ramirez S."/>
            <person name="Szollosi G.J."/>
            <person name="Szarkandi J.G."/>
            <person name="Papp V."/>
            <person name="Albert L."/>
            <person name="Andreopoulos W."/>
            <person name="Angelini C."/>
            <person name="Antonin V."/>
            <person name="Barry K.W."/>
            <person name="Bougher N.L."/>
            <person name="Buchanan P."/>
            <person name="Buyck B."/>
            <person name="Bense V."/>
            <person name="Catcheside P."/>
            <person name="Chovatia M."/>
            <person name="Cooper J."/>
            <person name="Damon W."/>
            <person name="Desjardin D."/>
            <person name="Finy P."/>
            <person name="Geml J."/>
            <person name="Haridas S."/>
            <person name="Hughes K."/>
            <person name="Justo A."/>
            <person name="Karasinski D."/>
            <person name="Kautmanova I."/>
            <person name="Kiss B."/>
            <person name="Kocsube S."/>
            <person name="Kotiranta H."/>
            <person name="LaButti K.M."/>
            <person name="Lechner B.E."/>
            <person name="Liimatainen K."/>
            <person name="Lipzen A."/>
            <person name="Lukacs Z."/>
            <person name="Mihaltcheva S."/>
            <person name="Morgado L.N."/>
            <person name="Niskanen T."/>
            <person name="Noordeloos M.E."/>
            <person name="Ohm R.A."/>
            <person name="Ortiz-Santana B."/>
            <person name="Ovrebo C."/>
            <person name="Racz N."/>
            <person name="Riley R."/>
            <person name="Savchenko A."/>
            <person name="Shiryaev A."/>
            <person name="Soop K."/>
            <person name="Spirin V."/>
            <person name="Szebenyi C."/>
            <person name="Tomsovsky M."/>
            <person name="Tulloss R.E."/>
            <person name="Uehling J."/>
            <person name="Grigoriev I.V."/>
            <person name="Vagvolgyi C."/>
            <person name="Papp T."/>
            <person name="Martin F.M."/>
            <person name="Miettinen O."/>
            <person name="Hibbett D.S."/>
            <person name="Nagy L.G."/>
        </authorList>
    </citation>
    <scope>NUCLEOTIDE SEQUENCE [LARGE SCALE GENOMIC DNA]</scope>
    <source>
        <strain evidence="8 9">CBS 309.79</strain>
    </source>
</reference>
<dbReference type="STRING" id="1884261.A0A5C3QH26"/>
<evidence type="ECO:0000256" key="2">
    <source>
        <dbReference type="ARBA" id="ARBA00022603"/>
    </source>
</evidence>
<sequence>MHPRNIYNQAPNFQQLARHYPQLKEHLISLPRGDTTIDFRNPTSQRCLNDALLHRDYGLRITVPEDRLCPAIPNRLNYLLWIQDVLDATTEDINDAPSVKGIDIGTGSTAIYPLLGCKMRSSWSFVGTELDPKSRACAISNVACNSMEDRIEIFEASAGGPLLGPLSSSEGPRYEFTMCNPPFYTSAQDVLRSAEGKELGPNGVCTGAEVEMITDGGEVAFVSRMISESLSHPSACRWYTSMVGKMSSLSTIVALLREHKINNYGLTELVQGQTKRWAVAWSFFDKRLPDELSRIPGTSSNSALLPSRGTLTQTLSAQGTPAGRIVTMLDEVLGDVERISQRSCEFLDPIWTQSSSVAQRHPTNSRLVLATENSWSRSARRRRKAELACVSANETRTESTPAQHPPQSEVVTPIMTVLLSLITRPEGEVSLECRSVTGNDLALFEGFFGYVSRKLEASVVES</sequence>